<dbReference type="SUPFAM" id="SSF51197">
    <property type="entry name" value="Clavaminate synthase-like"/>
    <property type="match status" value="1"/>
</dbReference>
<gene>
    <name evidence="5" type="ORF">WDV06_18465</name>
</gene>
<evidence type="ECO:0000259" key="4">
    <source>
        <dbReference type="PROSITE" id="PS51184"/>
    </source>
</evidence>
<dbReference type="PANTHER" id="PTHR13096">
    <property type="entry name" value="MINA53 MYC INDUCED NUCLEAR ANTIGEN"/>
    <property type="match status" value="1"/>
</dbReference>
<name>A0ABW7PF90_9ACTN</name>
<feature type="domain" description="JmjC" evidence="4">
    <location>
        <begin position="110"/>
        <end position="260"/>
    </location>
</feature>
<dbReference type="InterPro" id="IPR039994">
    <property type="entry name" value="NO66-like"/>
</dbReference>
<dbReference type="EMBL" id="JBBDHD010000044">
    <property type="protein sequence ID" value="MFH7597064.1"/>
    <property type="molecule type" value="Genomic_DNA"/>
</dbReference>
<dbReference type="RefSeq" id="WP_395510857.1">
    <property type="nucleotide sequence ID" value="NZ_JBBDHD010000044.1"/>
</dbReference>
<proteinExistence type="predicted"/>
<organism evidence="5 6">
    <name type="scientific">Streptomyces racemochromogenes</name>
    <dbReference type="NCBI Taxonomy" id="67353"/>
    <lineage>
        <taxon>Bacteria</taxon>
        <taxon>Bacillati</taxon>
        <taxon>Actinomycetota</taxon>
        <taxon>Actinomycetes</taxon>
        <taxon>Kitasatosporales</taxon>
        <taxon>Streptomycetaceae</taxon>
        <taxon>Streptomyces</taxon>
    </lineage>
</organism>
<keyword evidence="6" id="KW-1185">Reference proteome</keyword>
<dbReference type="Pfam" id="PF08007">
    <property type="entry name" value="JmjC_2"/>
    <property type="match status" value="1"/>
</dbReference>
<dbReference type="Proteomes" id="UP001610631">
    <property type="component" value="Unassembled WGS sequence"/>
</dbReference>
<reference evidence="5 6" key="1">
    <citation type="submission" date="2024-03" db="EMBL/GenBank/DDBJ databases">
        <title>Whole genome sequencing of Streptomyces racemochromogenes, to identify antimicrobial biosynthetic gene clusters.</title>
        <authorList>
            <person name="Suryawanshi P."/>
            <person name="Krishnaraj P.U."/>
            <person name="Arun Y.P."/>
            <person name="Suryawanshi M.P."/>
            <person name="Rakshit O."/>
        </authorList>
    </citation>
    <scope>NUCLEOTIDE SEQUENCE [LARGE SCALE GENOMIC DNA]</scope>
    <source>
        <strain evidence="5 6">AUDT626</strain>
    </source>
</reference>
<dbReference type="PROSITE" id="PS51184">
    <property type="entry name" value="JMJC"/>
    <property type="match status" value="1"/>
</dbReference>
<sequence length="405" mass="44249">MTTTAIPTTPSDLSRPAFAALGRLTADPEAFRADPPAEPVVFRAPGGFSDLFGWAALDASLASSGRRLPDFRVISGGAQIADQRYTRPTLMYADAPDVRRTAGELAEGASLVMQGLQEYSEPLARFTRALAHDTSRPVHVNAYVTPPKSQGFAAHFDPRDSFIVQVEGTKVWTLREPVLTAPLAHESWDRLRERPEWTTERLEAMEPWRVLTLEPGDVLWLPRGWVHSARSEGVSSLHLTLSLTAWTEHWAVGELLSRIVEVPGRTAFPADFVRDPATAAEAVAGLRRGLADWFAGTSDEELAALLAGAAIRAFPAPLRQVSAVLADAPITPDTVFEVHRETVLSAVVEGGHLLLRLADRVLTFPEAAAPVLAELLARRRFTPAELPVAEDVIRRLWHEGLLTRA</sequence>
<dbReference type="PANTHER" id="PTHR13096:SF9">
    <property type="entry name" value="BIFUNCTIONAL LYSINE-SPECIFIC DEMETHYLASE AND HISTIDYL-HYDROXYLASE"/>
    <property type="match status" value="1"/>
</dbReference>
<keyword evidence="2" id="KW-0479">Metal-binding</keyword>
<evidence type="ECO:0000313" key="6">
    <source>
        <dbReference type="Proteomes" id="UP001610631"/>
    </source>
</evidence>
<dbReference type="Gene3D" id="2.60.120.650">
    <property type="entry name" value="Cupin"/>
    <property type="match status" value="1"/>
</dbReference>
<keyword evidence="3" id="KW-0408">Iron</keyword>
<accession>A0ABW7PF90</accession>
<evidence type="ECO:0000256" key="3">
    <source>
        <dbReference type="ARBA" id="ARBA00023004"/>
    </source>
</evidence>
<protein>
    <submittedName>
        <fullName evidence="5">Cupin domain-containing protein</fullName>
    </submittedName>
</protein>
<comment type="caution">
    <text evidence="5">The sequence shown here is derived from an EMBL/GenBank/DDBJ whole genome shotgun (WGS) entry which is preliminary data.</text>
</comment>
<comment type="cofactor">
    <cofactor evidence="1">
        <name>Fe(2+)</name>
        <dbReference type="ChEBI" id="CHEBI:29033"/>
    </cofactor>
</comment>
<evidence type="ECO:0000313" key="5">
    <source>
        <dbReference type="EMBL" id="MFH7597064.1"/>
    </source>
</evidence>
<dbReference type="SMART" id="SM00558">
    <property type="entry name" value="JmjC"/>
    <property type="match status" value="1"/>
</dbReference>
<dbReference type="InterPro" id="IPR003347">
    <property type="entry name" value="JmjC_dom"/>
</dbReference>
<evidence type="ECO:0000256" key="1">
    <source>
        <dbReference type="ARBA" id="ARBA00001954"/>
    </source>
</evidence>
<evidence type="ECO:0000256" key="2">
    <source>
        <dbReference type="ARBA" id="ARBA00022723"/>
    </source>
</evidence>